<dbReference type="AlphaFoldDB" id="A0A3D9HM00"/>
<dbReference type="PROSITE" id="PS51257">
    <property type="entry name" value="PROKAR_LIPOPROTEIN"/>
    <property type="match status" value="1"/>
</dbReference>
<evidence type="ECO:0000256" key="1">
    <source>
        <dbReference type="SAM" id="SignalP"/>
    </source>
</evidence>
<sequence>MKKKIKVLKIPTIILLFVSSFIACDKEFYVLDSDVLGKDNANFDTGENTLSILSYNKRLDSVQINNLPSNLLGFYKDPEFGITIASIVTQILPTAFNPDFGEDPIIDSVVLSIPYYSRIIGTNEITGNSIYSISDSLFGNEKAQIKLSIYQNEYFLRDFNPDNLSQPQNYFSYSSSGSTDNFARTDNSIINFDNFKGTLIKDTTFTPSSEAIELWEISGTDTTKSLRTPALRLKLDSLFWKTTIIDKQGSADLSNANNFKNYFRGLYFKAENVAGDGNMALLNFGSSDAQITIHYTRRSGDSRIKATYVFNFDGKRLNTFINNFNYPIPDGDRTNGDEKLYLKGAQGGMAIVDLFHGLVEYTDDNNNTSNLPALEAFKRSFRALDSEGEYIIDNSTGDFVLKKLINQAHLVIYEDETINTGTNDSLHYYDRIYAYDLKNNTPTIDYFVDPTENPGNPNRSKVINLGLRQEDDEGNYRYKIRITEHLNNILLKDSANTKIGLVLSNNVNITSNAEILQSNDVVTEIPAASVIAPRGTIIHGTNSSDSDKRMKLRLFFTDPK</sequence>
<evidence type="ECO:0000313" key="3">
    <source>
        <dbReference type="Proteomes" id="UP000256629"/>
    </source>
</evidence>
<organism evidence="2 3">
    <name type="scientific">Seonamhaeicola aphaedonensis</name>
    <dbReference type="NCBI Taxonomy" id="1461338"/>
    <lineage>
        <taxon>Bacteria</taxon>
        <taxon>Pseudomonadati</taxon>
        <taxon>Bacteroidota</taxon>
        <taxon>Flavobacteriia</taxon>
        <taxon>Flavobacteriales</taxon>
        <taxon>Flavobacteriaceae</taxon>
    </lineage>
</organism>
<evidence type="ECO:0000313" key="2">
    <source>
        <dbReference type="EMBL" id="RED50498.1"/>
    </source>
</evidence>
<dbReference type="Pfam" id="PF14092">
    <property type="entry name" value="DUF4270"/>
    <property type="match status" value="1"/>
</dbReference>
<proteinExistence type="predicted"/>
<name>A0A3D9HM00_9FLAO</name>
<comment type="caution">
    <text evidence="2">The sequence shown here is derived from an EMBL/GenBank/DDBJ whole genome shotgun (WGS) entry which is preliminary data.</text>
</comment>
<keyword evidence="1" id="KW-0732">Signal</keyword>
<protein>
    <submittedName>
        <fullName evidence="2">Uncharacterized protein DUF4270</fullName>
    </submittedName>
</protein>
<keyword evidence="3" id="KW-1185">Reference proteome</keyword>
<feature type="chain" id="PRO_5017774822" evidence="1">
    <location>
        <begin position="24"/>
        <end position="560"/>
    </location>
</feature>
<dbReference type="Proteomes" id="UP000256629">
    <property type="component" value="Unassembled WGS sequence"/>
</dbReference>
<gene>
    <name evidence="2" type="ORF">DFQ02_101530</name>
</gene>
<feature type="signal peptide" evidence="1">
    <location>
        <begin position="1"/>
        <end position="23"/>
    </location>
</feature>
<dbReference type="EMBL" id="QRDX01000001">
    <property type="protein sequence ID" value="RED50498.1"/>
    <property type="molecule type" value="Genomic_DNA"/>
</dbReference>
<dbReference type="RefSeq" id="WP_116039418.1">
    <property type="nucleotide sequence ID" value="NZ_QRDX01000001.1"/>
</dbReference>
<dbReference type="InterPro" id="IPR025366">
    <property type="entry name" value="DUF4270"/>
</dbReference>
<reference evidence="2 3" key="1">
    <citation type="submission" date="2018-07" db="EMBL/GenBank/DDBJ databases">
        <title>Genomic Encyclopedia of Type Strains, Phase III (KMG-III): the genomes of soil and plant-associated and newly described type strains.</title>
        <authorList>
            <person name="Whitman W."/>
        </authorList>
    </citation>
    <scope>NUCLEOTIDE SEQUENCE [LARGE SCALE GENOMIC DNA]</scope>
    <source>
        <strain evidence="2 3">CECT 8487</strain>
    </source>
</reference>
<accession>A0A3D9HM00</accession>
<dbReference type="OrthoDB" id="1466062at2"/>